<proteinExistence type="predicted"/>
<evidence type="ECO:0000313" key="2">
    <source>
        <dbReference type="Proteomes" id="UP001153069"/>
    </source>
</evidence>
<dbReference type="Proteomes" id="UP001153069">
    <property type="component" value="Unassembled WGS sequence"/>
</dbReference>
<organism evidence="1 2">
    <name type="scientific">Seminavis robusta</name>
    <dbReference type="NCBI Taxonomy" id="568900"/>
    <lineage>
        <taxon>Eukaryota</taxon>
        <taxon>Sar</taxon>
        <taxon>Stramenopiles</taxon>
        <taxon>Ochrophyta</taxon>
        <taxon>Bacillariophyta</taxon>
        <taxon>Bacillariophyceae</taxon>
        <taxon>Bacillariophycidae</taxon>
        <taxon>Naviculales</taxon>
        <taxon>Naviculaceae</taxon>
        <taxon>Seminavis</taxon>
    </lineage>
</organism>
<accession>A0A9N8EGW4</accession>
<protein>
    <submittedName>
        <fullName evidence="1">Uncharacterized protein</fullName>
    </submittedName>
</protein>
<keyword evidence="2" id="KW-1185">Reference proteome</keyword>
<dbReference type="EMBL" id="CAICTM010001109">
    <property type="protein sequence ID" value="CAB9520533.1"/>
    <property type="molecule type" value="Genomic_DNA"/>
</dbReference>
<sequence>MSTLNWNLRVVVWAVKAIRRLAMDKCAVSVKDCHSVLPLTVPMSVDPLKYPISDPVGDDGPVSPTDNLDRWYVDDDAEFLAQVAEMTLPEASKAAGIPIGAAVSDGLGGMTDYIPTEY</sequence>
<comment type="caution">
    <text evidence="1">The sequence shown here is derived from an EMBL/GenBank/DDBJ whole genome shotgun (WGS) entry which is preliminary data.</text>
</comment>
<dbReference type="AlphaFoldDB" id="A0A9N8EGW4"/>
<evidence type="ECO:0000313" key="1">
    <source>
        <dbReference type="EMBL" id="CAB9520533.1"/>
    </source>
</evidence>
<reference evidence="1" key="1">
    <citation type="submission" date="2020-06" db="EMBL/GenBank/DDBJ databases">
        <authorList>
            <consortium name="Plant Systems Biology data submission"/>
        </authorList>
    </citation>
    <scope>NUCLEOTIDE SEQUENCE</scope>
    <source>
        <strain evidence="1">D6</strain>
    </source>
</reference>
<gene>
    <name evidence="1" type="ORF">SEMRO_1111_G242460.1</name>
</gene>
<name>A0A9N8EGW4_9STRA</name>